<dbReference type="PANTHER" id="PTHR31691:SF1">
    <property type="entry name" value="ROTATIN"/>
    <property type="match status" value="1"/>
</dbReference>
<sequence length="265" mass="28300">MSEQGDVAEQTIRELLAKTSHPLLEVRTRSLRSLSLKLRSGLVSAEGLVHEQAFLSSLLQWFNFPEWGSEQLPLGLLDTLAEYEVAAVGLVDMGAVDFLSQLRPHCDPSLHPTIDSILEKLLRIPPSLLPPSPPSPHAPSRGTELPTNGPLIQLSCAEDNRQELQSGANPLAIADSKHTPYDTDPNSPPTSLATADQKQCSTPSLPLPPSLLNLVPGSTTVINPLTISGPSSCSHAVQQTPIPPSLSTEEGAVSTGEGKEGERRE</sequence>
<evidence type="ECO:0000313" key="3">
    <source>
        <dbReference type="EMBL" id="CAI8032933.1"/>
    </source>
</evidence>
<evidence type="ECO:0000256" key="1">
    <source>
        <dbReference type="SAM" id="MobiDB-lite"/>
    </source>
</evidence>
<feature type="region of interest" description="Disordered" evidence="1">
    <location>
        <begin position="229"/>
        <end position="265"/>
    </location>
</feature>
<feature type="region of interest" description="Disordered" evidence="1">
    <location>
        <begin position="125"/>
        <end position="151"/>
    </location>
</feature>
<dbReference type="Proteomes" id="UP001174909">
    <property type="component" value="Unassembled WGS sequence"/>
</dbReference>
<dbReference type="PANTHER" id="PTHR31691">
    <property type="entry name" value="ROTATIN"/>
    <property type="match status" value="1"/>
</dbReference>
<evidence type="ECO:0000313" key="4">
    <source>
        <dbReference type="Proteomes" id="UP001174909"/>
    </source>
</evidence>
<comment type="caution">
    <text evidence="3">The sequence shown here is derived from an EMBL/GenBank/DDBJ whole genome shotgun (WGS) entry which is preliminary data.</text>
</comment>
<feature type="non-terminal residue" evidence="3">
    <location>
        <position position="265"/>
    </location>
</feature>
<feature type="domain" description="Rotatin N-terminal" evidence="2">
    <location>
        <begin position="25"/>
        <end position="121"/>
    </location>
</feature>
<dbReference type="GO" id="GO:0044782">
    <property type="term" value="P:cilium organization"/>
    <property type="evidence" value="ECO:0007669"/>
    <property type="project" value="InterPro"/>
</dbReference>
<dbReference type="EMBL" id="CASHTH010002633">
    <property type="protein sequence ID" value="CAI8032933.1"/>
    <property type="molecule type" value="Genomic_DNA"/>
</dbReference>
<gene>
    <name evidence="3" type="ORF">GBAR_LOCUS18582</name>
</gene>
<dbReference type="GO" id="GO:0005813">
    <property type="term" value="C:centrosome"/>
    <property type="evidence" value="ECO:0007669"/>
    <property type="project" value="InterPro"/>
</dbReference>
<dbReference type="Pfam" id="PF14726">
    <property type="entry name" value="RTTN_N"/>
    <property type="match status" value="1"/>
</dbReference>
<dbReference type="InterPro" id="IPR030791">
    <property type="entry name" value="Rotatin"/>
</dbReference>
<dbReference type="GO" id="GO:0036064">
    <property type="term" value="C:ciliary basal body"/>
    <property type="evidence" value="ECO:0007669"/>
    <property type="project" value="InterPro"/>
</dbReference>
<accession>A0AA35WT80</accession>
<feature type="region of interest" description="Disordered" evidence="1">
    <location>
        <begin position="173"/>
        <end position="205"/>
    </location>
</feature>
<evidence type="ECO:0000259" key="2">
    <source>
        <dbReference type="Pfam" id="PF14726"/>
    </source>
</evidence>
<feature type="compositionally biased region" description="Pro residues" evidence="1">
    <location>
        <begin position="127"/>
        <end position="137"/>
    </location>
</feature>
<name>A0AA35WT80_GEOBA</name>
<keyword evidence="4" id="KW-1185">Reference proteome</keyword>
<feature type="compositionally biased region" description="Polar residues" evidence="1">
    <location>
        <begin position="229"/>
        <end position="248"/>
    </location>
</feature>
<reference evidence="3" key="1">
    <citation type="submission" date="2023-03" db="EMBL/GenBank/DDBJ databases">
        <authorList>
            <person name="Steffen K."/>
            <person name="Cardenas P."/>
        </authorList>
    </citation>
    <scope>NUCLEOTIDE SEQUENCE</scope>
</reference>
<organism evidence="3 4">
    <name type="scientific">Geodia barretti</name>
    <name type="common">Barrett's horny sponge</name>
    <dbReference type="NCBI Taxonomy" id="519541"/>
    <lineage>
        <taxon>Eukaryota</taxon>
        <taxon>Metazoa</taxon>
        <taxon>Porifera</taxon>
        <taxon>Demospongiae</taxon>
        <taxon>Heteroscleromorpha</taxon>
        <taxon>Tetractinellida</taxon>
        <taxon>Astrophorina</taxon>
        <taxon>Geodiidae</taxon>
        <taxon>Geodia</taxon>
    </lineage>
</organism>
<feature type="compositionally biased region" description="Polar residues" evidence="1">
    <location>
        <begin position="189"/>
        <end position="200"/>
    </location>
</feature>
<dbReference type="InterPro" id="IPR029249">
    <property type="entry name" value="Rotatin_N"/>
</dbReference>
<protein>
    <submittedName>
        <fullName evidence="3">Rotatin</fullName>
    </submittedName>
</protein>
<proteinExistence type="predicted"/>
<dbReference type="AlphaFoldDB" id="A0AA35WT80"/>